<protein>
    <submittedName>
        <fullName evidence="1">Uncharacterized protein</fullName>
    </submittedName>
</protein>
<dbReference type="EMBL" id="QJPH01000495">
    <property type="protein sequence ID" value="PZN72205.1"/>
    <property type="molecule type" value="Genomic_DNA"/>
</dbReference>
<accession>A0A2W4QJ45</accession>
<dbReference type="Proteomes" id="UP000249396">
    <property type="component" value="Unassembled WGS sequence"/>
</dbReference>
<evidence type="ECO:0000313" key="1">
    <source>
        <dbReference type="EMBL" id="PZN72205.1"/>
    </source>
</evidence>
<comment type="caution">
    <text evidence="1">The sequence shown here is derived from an EMBL/GenBank/DDBJ whole genome shotgun (WGS) entry which is preliminary data.</text>
</comment>
<organism evidence="1 2">
    <name type="scientific">Candidatus Methylumidiphilus alinenensis</name>
    <dbReference type="NCBI Taxonomy" id="2202197"/>
    <lineage>
        <taxon>Bacteria</taxon>
        <taxon>Pseudomonadati</taxon>
        <taxon>Pseudomonadota</taxon>
        <taxon>Gammaproteobacteria</taxon>
        <taxon>Methylococcales</taxon>
        <taxon>Candidatus Methylumidiphilus</taxon>
    </lineage>
</organism>
<dbReference type="AlphaFoldDB" id="A0A2W4QJ45"/>
<proteinExistence type="predicted"/>
<reference evidence="1 2" key="1">
    <citation type="journal article" date="2018" name="Aquat. Microb. Ecol.">
        <title>Gammaproteobacterial methanotrophs dominate.</title>
        <authorList>
            <person name="Rissanen A.J."/>
            <person name="Saarenheimo J."/>
            <person name="Tiirola M."/>
            <person name="Peura S."/>
            <person name="Aalto S.L."/>
            <person name="Karvinen A."/>
            <person name="Nykanen H."/>
        </authorList>
    </citation>
    <scope>NUCLEOTIDE SEQUENCE [LARGE SCALE GENOMIC DNA]</scope>
    <source>
        <strain evidence="1">AMbin10</strain>
    </source>
</reference>
<sequence length="128" mass="14079">MVPKPVLGNQPKSRHFGRDAEIQAMDGNQTTVQVLDSGDLPNHNFLSVDTRASVVTQSLPSLDAGFRHPCRNDGPSTLVYNGESRSLETSRYIDCWMPNRAVHGVWIPAIHAGMTSIYPIESIPRLAP</sequence>
<gene>
    <name evidence="1" type="ORF">DM484_24820</name>
</gene>
<evidence type="ECO:0000313" key="2">
    <source>
        <dbReference type="Proteomes" id="UP000249396"/>
    </source>
</evidence>
<name>A0A2W4QJ45_9GAMM</name>